<evidence type="ECO:0000256" key="5">
    <source>
        <dbReference type="SAM" id="Phobius"/>
    </source>
</evidence>
<comment type="subcellular location">
    <subcellularLocation>
        <location evidence="1">Membrane</location>
        <topology evidence="1">Multi-pass membrane protein</topology>
    </subcellularLocation>
</comment>
<evidence type="ECO:0000256" key="2">
    <source>
        <dbReference type="ARBA" id="ARBA00022692"/>
    </source>
</evidence>
<feature type="transmembrane region" description="Helical" evidence="5">
    <location>
        <begin position="27"/>
        <end position="50"/>
    </location>
</feature>
<keyword evidence="4 5" id="KW-0472">Membrane</keyword>
<evidence type="ECO:0000313" key="8">
    <source>
        <dbReference type="Proteomes" id="UP001140510"/>
    </source>
</evidence>
<feature type="transmembrane region" description="Helical" evidence="5">
    <location>
        <begin position="85"/>
        <end position="103"/>
    </location>
</feature>
<dbReference type="GO" id="GO:0022857">
    <property type="term" value="F:transmembrane transporter activity"/>
    <property type="evidence" value="ECO:0007669"/>
    <property type="project" value="InterPro"/>
</dbReference>
<evidence type="ECO:0000256" key="1">
    <source>
        <dbReference type="ARBA" id="ARBA00004141"/>
    </source>
</evidence>
<feature type="domain" description="Major facilitator superfamily (MFS) profile" evidence="6">
    <location>
        <begin position="1"/>
        <end position="152"/>
    </location>
</feature>
<evidence type="ECO:0000259" key="6">
    <source>
        <dbReference type="PROSITE" id="PS50850"/>
    </source>
</evidence>
<keyword evidence="2 5" id="KW-0812">Transmembrane</keyword>
<evidence type="ECO:0000313" key="7">
    <source>
        <dbReference type="EMBL" id="KAJ4408101.1"/>
    </source>
</evidence>
<name>A0A9W9DAA4_9PLEO</name>
<dbReference type="Pfam" id="PF07690">
    <property type="entry name" value="MFS_1"/>
    <property type="match status" value="1"/>
</dbReference>
<dbReference type="InterPro" id="IPR036259">
    <property type="entry name" value="MFS_trans_sf"/>
</dbReference>
<sequence>MSANSANTPAVMPSGVPNISSARLQTIIAGLWFCLFISALDTTIVTTALIKISSGFNALEQAAWLVTTYLLTYNIRIVFRAFQGIGGSGLYSLTFVSILKLVVPEKIGFYSGIISSVFTMSNLLGPLLGGVITDRTTWRVSVHHRFDEVSLT</sequence>
<evidence type="ECO:0000256" key="4">
    <source>
        <dbReference type="ARBA" id="ARBA00023136"/>
    </source>
</evidence>
<dbReference type="Gene3D" id="1.20.1250.20">
    <property type="entry name" value="MFS general substrate transporter like domains"/>
    <property type="match status" value="1"/>
</dbReference>
<reference evidence="7" key="1">
    <citation type="submission" date="2022-10" db="EMBL/GenBank/DDBJ databases">
        <title>Tapping the CABI collections for fungal endophytes: first genome assemblies for Collariella, Neodidymelliopsis, Ascochyta clinopodiicola, Didymella pomorum, Didymosphaeria variabile, Neocosmospora piperis and Neocucurbitaria cava.</title>
        <authorList>
            <person name="Hill R."/>
        </authorList>
    </citation>
    <scope>NUCLEOTIDE SEQUENCE</scope>
    <source>
        <strain evidence="7">IMI 355091</strain>
    </source>
</reference>
<dbReference type="GO" id="GO:0005886">
    <property type="term" value="C:plasma membrane"/>
    <property type="evidence" value="ECO:0007669"/>
    <property type="project" value="TreeGrafter"/>
</dbReference>
<dbReference type="Proteomes" id="UP001140510">
    <property type="component" value="Unassembled WGS sequence"/>
</dbReference>
<dbReference type="PROSITE" id="PS50850">
    <property type="entry name" value="MFS"/>
    <property type="match status" value="1"/>
</dbReference>
<organism evidence="7 8">
    <name type="scientific">Didymella pomorum</name>
    <dbReference type="NCBI Taxonomy" id="749634"/>
    <lineage>
        <taxon>Eukaryota</taxon>
        <taxon>Fungi</taxon>
        <taxon>Dikarya</taxon>
        <taxon>Ascomycota</taxon>
        <taxon>Pezizomycotina</taxon>
        <taxon>Dothideomycetes</taxon>
        <taxon>Pleosporomycetidae</taxon>
        <taxon>Pleosporales</taxon>
        <taxon>Pleosporineae</taxon>
        <taxon>Didymellaceae</taxon>
        <taxon>Didymella</taxon>
    </lineage>
</organism>
<keyword evidence="3 5" id="KW-1133">Transmembrane helix</keyword>
<feature type="transmembrane region" description="Helical" evidence="5">
    <location>
        <begin position="110"/>
        <end position="132"/>
    </location>
</feature>
<dbReference type="OrthoDB" id="3751860at2759"/>
<dbReference type="SUPFAM" id="SSF103473">
    <property type="entry name" value="MFS general substrate transporter"/>
    <property type="match status" value="1"/>
</dbReference>
<accession>A0A9W9DAA4</accession>
<gene>
    <name evidence="7" type="ORF">N0V91_003449</name>
</gene>
<comment type="caution">
    <text evidence="7">The sequence shown here is derived from an EMBL/GenBank/DDBJ whole genome shotgun (WGS) entry which is preliminary data.</text>
</comment>
<dbReference type="EMBL" id="JAPEVA010000017">
    <property type="protein sequence ID" value="KAJ4408101.1"/>
    <property type="molecule type" value="Genomic_DNA"/>
</dbReference>
<evidence type="ECO:0000256" key="3">
    <source>
        <dbReference type="ARBA" id="ARBA00022989"/>
    </source>
</evidence>
<dbReference type="InterPro" id="IPR011701">
    <property type="entry name" value="MFS"/>
</dbReference>
<dbReference type="PANTHER" id="PTHR23501">
    <property type="entry name" value="MAJOR FACILITATOR SUPERFAMILY"/>
    <property type="match status" value="1"/>
</dbReference>
<protein>
    <recommendedName>
        <fullName evidence="6">Major facilitator superfamily (MFS) profile domain-containing protein</fullName>
    </recommendedName>
</protein>
<dbReference type="InterPro" id="IPR020846">
    <property type="entry name" value="MFS_dom"/>
</dbReference>
<proteinExistence type="predicted"/>
<dbReference type="AlphaFoldDB" id="A0A9W9DAA4"/>
<keyword evidence="8" id="KW-1185">Reference proteome</keyword>
<dbReference type="PANTHER" id="PTHR23501:SF43">
    <property type="entry name" value="MULTIDRUG TRANSPORTER, PUTATIVE (AFU_ORTHOLOGUE AFUA_6G03040)-RELATED"/>
    <property type="match status" value="1"/>
</dbReference>